<reference evidence="1 2" key="1">
    <citation type="journal article" date="2024" name="G3 (Bethesda)">
        <title>Genome assembly of Hibiscus sabdariffa L. provides insights into metabolisms of medicinal natural products.</title>
        <authorList>
            <person name="Kim T."/>
        </authorList>
    </citation>
    <scope>NUCLEOTIDE SEQUENCE [LARGE SCALE GENOMIC DNA]</scope>
    <source>
        <strain evidence="1">TK-2024</strain>
        <tissue evidence="1">Old leaves</tissue>
    </source>
</reference>
<protein>
    <submittedName>
        <fullName evidence="1">Uncharacterized protein</fullName>
    </submittedName>
</protein>
<dbReference type="EMBL" id="JBBPBN010000052">
    <property type="protein sequence ID" value="KAK8991617.1"/>
    <property type="molecule type" value="Genomic_DNA"/>
</dbReference>
<evidence type="ECO:0000313" key="1">
    <source>
        <dbReference type="EMBL" id="KAK8991617.1"/>
    </source>
</evidence>
<evidence type="ECO:0000313" key="2">
    <source>
        <dbReference type="Proteomes" id="UP001396334"/>
    </source>
</evidence>
<keyword evidence="2" id="KW-1185">Reference proteome</keyword>
<comment type="caution">
    <text evidence="1">The sequence shown here is derived from an EMBL/GenBank/DDBJ whole genome shotgun (WGS) entry which is preliminary data.</text>
</comment>
<name>A0ABR2PT37_9ROSI</name>
<proteinExistence type="predicted"/>
<dbReference type="Proteomes" id="UP001396334">
    <property type="component" value="Unassembled WGS sequence"/>
</dbReference>
<sequence>MVVQAQYPSNILFFNRHRQEGHEFSLQQQAGGVFLDQSHSYLCLCKYAQCSCNPLGIGIIGVFSDEHRYLILQKSSPPCLICSVVLNIG</sequence>
<gene>
    <name evidence="1" type="ORF">V6N11_062622</name>
</gene>
<accession>A0ABR2PT37</accession>
<organism evidence="1 2">
    <name type="scientific">Hibiscus sabdariffa</name>
    <name type="common">roselle</name>
    <dbReference type="NCBI Taxonomy" id="183260"/>
    <lineage>
        <taxon>Eukaryota</taxon>
        <taxon>Viridiplantae</taxon>
        <taxon>Streptophyta</taxon>
        <taxon>Embryophyta</taxon>
        <taxon>Tracheophyta</taxon>
        <taxon>Spermatophyta</taxon>
        <taxon>Magnoliopsida</taxon>
        <taxon>eudicotyledons</taxon>
        <taxon>Gunneridae</taxon>
        <taxon>Pentapetalae</taxon>
        <taxon>rosids</taxon>
        <taxon>malvids</taxon>
        <taxon>Malvales</taxon>
        <taxon>Malvaceae</taxon>
        <taxon>Malvoideae</taxon>
        <taxon>Hibiscus</taxon>
    </lineage>
</organism>